<reference evidence="1 2" key="1">
    <citation type="submission" date="2019-02" db="EMBL/GenBank/DDBJ databases">
        <title>Pedobacter sp. RP-3-21 sp. nov., isolated from Arctic soil.</title>
        <authorList>
            <person name="Dahal R.H."/>
        </authorList>
    </citation>
    <scope>NUCLEOTIDE SEQUENCE [LARGE SCALE GENOMIC DNA]</scope>
    <source>
        <strain evidence="1 2">RP-3-21</strain>
    </source>
</reference>
<accession>A0A4R0PV32</accession>
<evidence type="ECO:0000313" key="1">
    <source>
        <dbReference type="EMBL" id="TCD25437.1"/>
    </source>
</evidence>
<name>A0A4R0PV32_9SPHI</name>
<dbReference type="AlphaFoldDB" id="A0A4R0PV32"/>
<sequence>MEGNSNFKKETMVFIDAIESFFLSNGVGYHLNFLKNWLNPPQNEFDYSPQKHPAKLLGFYEKLLPLFDYSDLIFNRSETDIAFVKAIEADECSLERESVLLEYCPKLLSKVEMKNPKLTFLAIFIFFQSDNYKFIYKEWLLAGLENNLDLDWDQYIFPFYENTKKMLEACWLIHERLITKNSFKSIDRYYHMAMFESTSPLAFDQELFDDPFKAIEFFFSLDNLAGHKAYLKKWYKIALSEENRVSDVADYFFLYNQFTKLLNTGYLIATKKLTYQGALPEGLVTTKDRFIASDAYHKGLYEVNTLPAEHIENPYRFVESFFVPEKIKQLRLGLLEWLYAAFSTRSSIKLMDKEFLFEQYETMLMIMEAFFLMIGNPSLSDNVNDERGHYAE</sequence>
<dbReference type="EMBL" id="SJSO01000013">
    <property type="protein sequence ID" value="TCD25437.1"/>
    <property type="molecule type" value="Genomic_DNA"/>
</dbReference>
<evidence type="ECO:0000313" key="2">
    <source>
        <dbReference type="Proteomes" id="UP000293925"/>
    </source>
</evidence>
<proteinExistence type="predicted"/>
<keyword evidence="2" id="KW-1185">Reference proteome</keyword>
<gene>
    <name evidence="1" type="ORF">EZ456_15510</name>
</gene>
<dbReference type="OrthoDB" id="767966at2"/>
<dbReference type="RefSeq" id="WP_131531661.1">
    <property type="nucleotide sequence ID" value="NZ_SJSO01000013.1"/>
</dbReference>
<protein>
    <submittedName>
        <fullName evidence="1">Uncharacterized protein</fullName>
    </submittedName>
</protein>
<dbReference type="Proteomes" id="UP000293925">
    <property type="component" value="Unassembled WGS sequence"/>
</dbReference>
<organism evidence="1 2">
    <name type="scientific">Pedobacter psychrodurus</name>
    <dbReference type="NCBI Taxonomy" id="2530456"/>
    <lineage>
        <taxon>Bacteria</taxon>
        <taxon>Pseudomonadati</taxon>
        <taxon>Bacteroidota</taxon>
        <taxon>Sphingobacteriia</taxon>
        <taxon>Sphingobacteriales</taxon>
        <taxon>Sphingobacteriaceae</taxon>
        <taxon>Pedobacter</taxon>
    </lineage>
</organism>
<comment type="caution">
    <text evidence="1">The sequence shown here is derived from an EMBL/GenBank/DDBJ whole genome shotgun (WGS) entry which is preliminary data.</text>
</comment>